<evidence type="ECO:0000313" key="1">
    <source>
        <dbReference type="EMBL" id="GGF71116.1"/>
    </source>
</evidence>
<dbReference type="EMBL" id="BMFN01000002">
    <property type="protein sequence ID" value="GGF71116.1"/>
    <property type="molecule type" value="Genomic_DNA"/>
</dbReference>
<accession>A0ACB5PTV7</accession>
<evidence type="ECO:0000313" key="2">
    <source>
        <dbReference type="Proteomes" id="UP000605392"/>
    </source>
</evidence>
<reference evidence="1 2" key="1">
    <citation type="journal article" date="2019" name="Int. J. Syst. Evol. Microbiol.">
        <title>The Global Catalogue of Microorganisms (GCM) 10K type strain sequencing project: providing services to taxonomists for standard genome sequencing and annotation.</title>
        <authorList>
            <consortium name="The Broad Institute Genomics Platform"/>
            <consortium name="The Broad Institute Genome Sequencing Center for Infectious Disease"/>
            <person name="Wu L."/>
            <person name="Ma J."/>
        </authorList>
    </citation>
    <scope>NUCLEOTIDE SEQUENCE [LARGE SCALE GENOMIC DNA]</scope>
    <source>
        <strain evidence="1 2">CGMCC 1.12720</strain>
    </source>
</reference>
<proteinExistence type="predicted"/>
<gene>
    <name evidence="1" type="ORF">GCM10011375_27850</name>
</gene>
<sequence>MKIVTLTLNPTVDKSTSVDKIVPDHKLRCAAPKFEPGGGGINVSRALRRLGGNSLAVFPSSGPTGSLLEFLLTEEGIEQHSIATESWTRENFIVVDSSSSQQYRFGMPGPELTAAEQSRVLDALRTISPLPEFLVISGSLPPGVEPDFLINLVRAANQLSVKVVLDSSGPALQQVVKAGGLYLIKPNIGELCRLVGAAELDSACVAEAARELIGDGKCELVAVSMGPQGAVLISPDLADFVPAPAVRKRSTVGAGDSMVAGMVYALAAGQPLREVIRLGVACGTAATMNPGTELFRKPDVDKLYNWLLQTMPRESAVPG</sequence>
<organism evidence="1 2">
    <name type="scientific">Hymenobacter qilianensis</name>
    <dbReference type="NCBI Taxonomy" id="1385715"/>
    <lineage>
        <taxon>Bacteria</taxon>
        <taxon>Pseudomonadati</taxon>
        <taxon>Bacteroidota</taxon>
        <taxon>Cytophagia</taxon>
        <taxon>Cytophagales</taxon>
        <taxon>Hymenobacteraceae</taxon>
        <taxon>Hymenobacter</taxon>
    </lineage>
</organism>
<dbReference type="Proteomes" id="UP000605392">
    <property type="component" value="Unassembled WGS sequence"/>
</dbReference>
<keyword evidence="2" id="KW-1185">Reference proteome</keyword>
<name>A0ACB5PTV7_9BACT</name>
<protein>
    <submittedName>
        <fullName evidence="1">Phosphofructokinase</fullName>
    </submittedName>
</protein>
<comment type="caution">
    <text evidence="1">The sequence shown here is derived from an EMBL/GenBank/DDBJ whole genome shotgun (WGS) entry which is preliminary data.</text>
</comment>